<dbReference type="Pfam" id="PF01084">
    <property type="entry name" value="Ribosomal_S18"/>
    <property type="match status" value="1"/>
</dbReference>
<keyword evidence="3" id="KW-0687">Ribonucleoprotein</keyword>
<dbReference type="Gene3D" id="4.10.640.10">
    <property type="entry name" value="Ribosomal protein S18"/>
    <property type="match status" value="1"/>
</dbReference>
<feature type="compositionally biased region" description="Pro residues" evidence="5">
    <location>
        <begin position="66"/>
        <end position="81"/>
    </location>
</feature>
<dbReference type="Proteomes" id="UP000799436">
    <property type="component" value="Unassembled WGS sequence"/>
</dbReference>
<dbReference type="PANTHER" id="PTHR13479:SF40">
    <property type="entry name" value="SMALL RIBOSOMAL SUBUNIT PROTEIN BS18M"/>
    <property type="match status" value="1"/>
</dbReference>
<proteinExistence type="inferred from homology"/>
<dbReference type="PANTHER" id="PTHR13479">
    <property type="entry name" value="30S RIBOSOMAL PROTEIN S18"/>
    <property type="match status" value="1"/>
</dbReference>
<dbReference type="SUPFAM" id="SSF46911">
    <property type="entry name" value="Ribosomal protein S18"/>
    <property type="match status" value="1"/>
</dbReference>
<evidence type="ECO:0000256" key="5">
    <source>
        <dbReference type="SAM" id="MobiDB-lite"/>
    </source>
</evidence>
<evidence type="ECO:0000256" key="1">
    <source>
        <dbReference type="ARBA" id="ARBA00005589"/>
    </source>
</evidence>
<evidence type="ECO:0000256" key="3">
    <source>
        <dbReference type="ARBA" id="ARBA00023274"/>
    </source>
</evidence>
<dbReference type="GO" id="GO:0005763">
    <property type="term" value="C:mitochondrial small ribosomal subunit"/>
    <property type="evidence" value="ECO:0007669"/>
    <property type="project" value="TreeGrafter"/>
</dbReference>
<dbReference type="AlphaFoldDB" id="A0A6G1LNL2"/>
<dbReference type="EMBL" id="ML995810">
    <property type="protein sequence ID" value="KAF2773754.1"/>
    <property type="molecule type" value="Genomic_DNA"/>
</dbReference>
<evidence type="ECO:0000313" key="6">
    <source>
        <dbReference type="EMBL" id="KAF2773754.1"/>
    </source>
</evidence>
<keyword evidence="7" id="KW-1185">Reference proteome</keyword>
<feature type="region of interest" description="Disordered" evidence="5">
    <location>
        <begin position="27"/>
        <end position="88"/>
    </location>
</feature>
<dbReference type="InterPro" id="IPR001648">
    <property type="entry name" value="Ribosomal_bS18"/>
</dbReference>
<dbReference type="GO" id="GO:0032543">
    <property type="term" value="P:mitochondrial translation"/>
    <property type="evidence" value="ECO:0007669"/>
    <property type="project" value="TreeGrafter"/>
</dbReference>
<dbReference type="GO" id="GO:0003735">
    <property type="term" value="F:structural constituent of ribosome"/>
    <property type="evidence" value="ECO:0007669"/>
    <property type="project" value="InterPro"/>
</dbReference>
<evidence type="ECO:0000256" key="2">
    <source>
        <dbReference type="ARBA" id="ARBA00022980"/>
    </source>
</evidence>
<name>A0A6G1LNL2_9PEZI</name>
<dbReference type="FunFam" id="4.10.640.10:FF:000013">
    <property type="entry name" value="37S ribosomal protein S18"/>
    <property type="match status" value="1"/>
</dbReference>
<reference evidence="6" key="1">
    <citation type="journal article" date="2020" name="Stud. Mycol.">
        <title>101 Dothideomycetes genomes: a test case for predicting lifestyles and emergence of pathogens.</title>
        <authorList>
            <person name="Haridas S."/>
            <person name="Albert R."/>
            <person name="Binder M."/>
            <person name="Bloem J."/>
            <person name="Labutti K."/>
            <person name="Salamov A."/>
            <person name="Andreopoulos B."/>
            <person name="Baker S."/>
            <person name="Barry K."/>
            <person name="Bills G."/>
            <person name="Bluhm B."/>
            <person name="Cannon C."/>
            <person name="Castanera R."/>
            <person name="Culley D."/>
            <person name="Daum C."/>
            <person name="Ezra D."/>
            <person name="Gonzalez J."/>
            <person name="Henrissat B."/>
            <person name="Kuo A."/>
            <person name="Liang C."/>
            <person name="Lipzen A."/>
            <person name="Lutzoni F."/>
            <person name="Magnuson J."/>
            <person name="Mondo S."/>
            <person name="Nolan M."/>
            <person name="Ohm R."/>
            <person name="Pangilinan J."/>
            <person name="Park H.-J."/>
            <person name="Ramirez L."/>
            <person name="Alfaro M."/>
            <person name="Sun H."/>
            <person name="Tritt A."/>
            <person name="Yoshinaga Y."/>
            <person name="Zwiers L.-H."/>
            <person name="Turgeon B."/>
            <person name="Goodwin S."/>
            <person name="Spatafora J."/>
            <person name="Crous P."/>
            <person name="Grigoriev I."/>
        </authorList>
    </citation>
    <scope>NUCLEOTIDE SEQUENCE</scope>
    <source>
        <strain evidence="6">CBS 116005</strain>
    </source>
</reference>
<feature type="compositionally biased region" description="Low complexity" evidence="5">
    <location>
        <begin position="47"/>
        <end position="63"/>
    </location>
</feature>
<dbReference type="InterPro" id="IPR036870">
    <property type="entry name" value="Ribosomal_bS18_sf"/>
</dbReference>
<dbReference type="OrthoDB" id="21463at2759"/>
<keyword evidence="2 6" id="KW-0689">Ribosomal protein</keyword>
<evidence type="ECO:0000256" key="4">
    <source>
        <dbReference type="ARBA" id="ARBA00035264"/>
    </source>
</evidence>
<dbReference type="GO" id="GO:0070181">
    <property type="term" value="F:small ribosomal subunit rRNA binding"/>
    <property type="evidence" value="ECO:0007669"/>
    <property type="project" value="TreeGrafter"/>
</dbReference>
<sequence>MSLEQSFRRLALQPSAVCRQCRRAFATAAPRQQQEGGATAALSDLMQATRAQAGQSRQQRRTQPLTAPPNPVSAAAPPSPGSPASTTRNTAAFDLAANVVRESSAARQARDSASQLRDIERTYNRKDLEGQLPRRWKSGDVYAPHDLSGVEMSKWKKLSKKPRTNSKGRDVLDQLGIDPLKEYKNFSVMSEYVTEMGRIRHSSETGLRPVNQRKMAKAIRRAIGMGLIPSVYHHPELIREELDRKKFM</sequence>
<organism evidence="6 7">
    <name type="scientific">Teratosphaeria nubilosa</name>
    <dbReference type="NCBI Taxonomy" id="161662"/>
    <lineage>
        <taxon>Eukaryota</taxon>
        <taxon>Fungi</taxon>
        <taxon>Dikarya</taxon>
        <taxon>Ascomycota</taxon>
        <taxon>Pezizomycotina</taxon>
        <taxon>Dothideomycetes</taxon>
        <taxon>Dothideomycetidae</taxon>
        <taxon>Mycosphaerellales</taxon>
        <taxon>Teratosphaeriaceae</taxon>
        <taxon>Teratosphaeria</taxon>
    </lineage>
</organism>
<accession>A0A6G1LNL2</accession>
<protein>
    <recommendedName>
        <fullName evidence="4">Small ribosomal subunit protein bS18m</fullName>
    </recommendedName>
</protein>
<comment type="similarity">
    <text evidence="1">Belongs to the bacterial ribosomal protein bS18 family.</text>
</comment>
<evidence type="ECO:0000313" key="7">
    <source>
        <dbReference type="Proteomes" id="UP000799436"/>
    </source>
</evidence>
<gene>
    <name evidence="6" type="ORF">EJ03DRAFT_305358</name>
</gene>